<accession>A0A077R6T8</accession>
<evidence type="ECO:0000313" key="2">
    <source>
        <dbReference type="EMBL" id="CDI54682.1"/>
    </source>
</evidence>
<reference evidence="2" key="1">
    <citation type="journal article" date="2014" name="Genome Biol. Evol.">
        <title>Gene Loss Rather Than Gene Gain Is Associated with a Host Jump from Monocots to Dicots in the Smut Fungus Melanopsichium pennsylvanicum.</title>
        <authorList>
            <person name="Sharma R."/>
            <person name="Mishra B."/>
            <person name="Runge F."/>
            <person name="Thines M."/>
        </authorList>
    </citation>
    <scope>NUCLEOTIDE SEQUENCE</scope>
    <source>
        <strain evidence="2">4</strain>
    </source>
</reference>
<name>A0A077R6T8_9BASI</name>
<feature type="region of interest" description="Disordered" evidence="1">
    <location>
        <begin position="1"/>
        <end position="21"/>
    </location>
</feature>
<dbReference type="EMBL" id="HG529625">
    <property type="protein sequence ID" value="CDI54682.1"/>
    <property type="molecule type" value="Genomic_DNA"/>
</dbReference>
<protein>
    <submittedName>
        <fullName evidence="2">Uncharacterized protein</fullName>
    </submittedName>
</protein>
<organism evidence="2">
    <name type="scientific">Melanopsichium pennsylvanicum 4</name>
    <dbReference type="NCBI Taxonomy" id="1398559"/>
    <lineage>
        <taxon>Eukaryota</taxon>
        <taxon>Fungi</taxon>
        <taxon>Dikarya</taxon>
        <taxon>Basidiomycota</taxon>
        <taxon>Ustilaginomycotina</taxon>
        <taxon>Ustilaginomycetes</taxon>
        <taxon>Ustilaginales</taxon>
        <taxon>Ustilaginaceae</taxon>
        <taxon>Melanopsichium</taxon>
    </lineage>
</organism>
<feature type="compositionally biased region" description="Basic residues" evidence="1">
    <location>
        <begin position="1"/>
        <end position="20"/>
    </location>
</feature>
<sequence length="285" mass="32368">MVGRRSSLHPRNHIKARKRAKQPDSLLLKHYSLFNSLIRYTLDDPASQPSHSQHASASFQAARARVRRADNLKERYPIADIWSYQWPKPSSQLPAYSQKPNVLVDELVERLVKETFDRDYEKFRSPEWAREHKITKKHAERIVVDPKEVNESAAAAKALVQTVLTRFIAGVKKGAIGEIGLEATDASLAVGKEILPSFGHATGSEQQVEAGSAPVVMIEDAELDAELEDQIWQEEQYALEWKGLLDYFQSTAGSSKTAQWRNWHLLNAISKTRQRCEELFGHESR</sequence>
<dbReference type="AlphaFoldDB" id="A0A077R6T8"/>
<proteinExistence type="predicted"/>
<evidence type="ECO:0000256" key="1">
    <source>
        <dbReference type="SAM" id="MobiDB-lite"/>
    </source>
</evidence>